<dbReference type="GO" id="GO:0140359">
    <property type="term" value="F:ABC-type transporter activity"/>
    <property type="evidence" value="ECO:0007669"/>
    <property type="project" value="InterPro"/>
</dbReference>
<feature type="transmembrane region" description="Helical" evidence="9">
    <location>
        <begin position="320"/>
        <end position="341"/>
    </location>
</feature>
<evidence type="ECO:0000259" key="10">
    <source>
        <dbReference type="PROSITE" id="PS50893"/>
    </source>
</evidence>
<evidence type="ECO:0000256" key="3">
    <source>
        <dbReference type="ARBA" id="ARBA00022692"/>
    </source>
</evidence>
<feature type="transmembrane region" description="Helical" evidence="9">
    <location>
        <begin position="201"/>
        <end position="222"/>
    </location>
</feature>
<dbReference type="PANTHER" id="PTHR24221">
    <property type="entry name" value="ATP-BINDING CASSETTE SUB-FAMILY B"/>
    <property type="match status" value="1"/>
</dbReference>
<dbReference type="InterPro" id="IPR017871">
    <property type="entry name" value="ABC_transporter-like_CS"/>
</dbReference>
<gene>
    <name evidence="12" type="ORF">B7Y86_02210</name>
</gene>
<dbReference type="AlphaFoldDB" id="A0A258HQB1"/>
<evidence type="ECO:0000259" key="11">
    <source>
        <dbReference type="PROSITE" id="PS50929"/>
    </source>
</evidence>
<proteinExistence type="predicted"/>
<feature type="region of interest" description="Disordered" evidence="8">
    <location>
        <begin position="1"/>
        <end position="27"/>
    </location>
</feature>
<evidence type="ECO:0000256" key="4">
    <source>
        <dbReference type="ARBA" id="ARBA00022741"/>
    </source>
</evidence>
<protein>
    <submittedName>
        <fullName evidence="12">Metal ABC transporter permease</fullName>
    </submittedName>
</protein>
<evidence type="ECO:0000256" key="5">
    <source>
        <dbReference type="ARBA" id="ARBA00022840"/>
    </source>
</evidence>
<keyword evidence="5" id="KW-0067">ATP-binding</keyword>
<evidence type="ECO:0000256" key="2">
    <source>
        <dbReference type="ARBA" id="ARBA00022448"/>
    </source>
</evidence>
<dbReference type="PROSITE" id="PS50893">
    <property type="entry name" value="ABC_TRANSPORTER_2"/>
    <property type="match status" value="1"/>
</dbReference>
<feature type="transmembrane region" description="Helical" evidence="9">
    <location>
        <begin position="284"/>
        <end position="308"/>
    </location>
</feature>
<sequence length="636" mass="66775">MARGERSGQRGGGGIEAKAQNAGAAAEAPVDPKTIPALMDLIRLVARSGAPQLKLRLTVSILLTIAGKGLGVLAPLVLGAAVNHLAADQPAGVSVGLGFAGFAVGWAIVRFLSSSAPQLSDVVFAPVRAAAQRTAATETFAHALSLSLDFHQTKRSGSLSRTVDRGSRSVDFLLRILAFNLAPTGLELILAAAVLGGKYDWRFAAVAVVVVVVYSILTFSISNWRIEHRRTMNTADTEAAGQVVDALINYETVKSFGAETRAALGYDRALGAYNDAALKANSSLALLNAVQALIMNIGLGVMAVMAGFEAAAGRMGPGDVTAAVLILISLYAPLNILGFAYREIRQSFIDMEEMLKVTRQTPQVADAPGAADLVRPEGQSGGALAFEDVSFRHDARANGLEDVSFTVQPGTTTALVGPSGSGKSTIVKLALRLLDPQVGRVVIDGADVRDVTQASLRRAVALVPQDVALFNDTLAVNIAFARPEADETAIWAAAEAAELAEFIRSLPDGMETRVGERGLKLSGGERQRVGIARALLADPCILILDEATSALDSRTEAAIQKTLRKAKAGRTTLVVAHRLSTIADAEQILVLKAGRIVERGAHHELVARVGGEYAALWKKQTRGARIGLDGDRQSAG</sequence>
<dbReference type="SUPFAM" id="SSF52540">
    <property type="entry name" value="P-loop containing nucleoside triphosphate hydrolases"/>
    <property type="match status" value="1"/>
</dbReference>
<evidence type="ECO:0000256" key="7">
    <source>
        <dbReference type="ARBA" id="ARBA00023136"/>
    </source>
</evidence>
<dbReference type="GO" id="GO:0016887">
    <property type="term" value="F:ATP hydrolysis activity"/>
    <property type="evidence" value="ECO:0007669"/>
    <property type="project" value="InterPro"/>
</dbReference>
<evidence type="ECO:0000256" key="1">
    <source>
        <dbReference type="ARBA" id="ARBA00004651"/>
    </source>
</evidence>
<dbReference type="Pfam" id="PF00005">
    <property type="entry name" value="ABC_tran"/>
    <property type="match status" value="1"/>
</dbReference>
<accession>A0A258HQB1</accession>
<dbReference type="GO" id="GO:0006879">
    <property type="term" value="P:intracellular iron ion homeostasis"/>
    <property type="evidence" value="ECO:0007669"/>
    <property type="project" value="TreeGrafter"/>
</dbReference>
<comment type="subcellular location">
    <subcellularLocation>
        <location evidence="1">Cell membrane</location>
        <topology evidence="1">Multi-pass membrane protein</topology>
    </subcellularLocation>
</comment>
<dbReference type="SMART" id="SM00382">
    <property type="entry name" value="AAA"/>
    <property type="match status" value="1"/>
</dbReference>
<reference evidence="12 13" key="1">
    <citation type="submission" date="2017-03" db="EMBL/GenBank/DDBJ databases">
        <title>Lifting the veil on microbial sulfur biogeochemistry in mining wastewaters.</title>
        <authorList>
            <person name="Kantor R.S."/>
            <person name="Colenbrander Nelson T."/>
            <person name="Marshall S."/>
            <person name="Bennett D."/>
            <person name="Apte S."/>
            <person name="Camacho D."/>
            <person name="Thomas B.C."/>
            <person name="Warren L.A."/>
            <person name="Banfield J.F."/>
        </authorList>
    </citation>
    <scope>NUCLEOTIDE SEQUENCE [LARGE SCALE GENOMIC DNA]</scope>
    <source>
        <strain evidence="12">32-68-21</strain>
    </source>
</reference>
<evidence type="ECO:0000256" key="6">
    <source>
        <dbReference type="ARBA" id="ARBA00022989"/>
    </source>
</evidence>
<dbReference type="Proteomes" id="UP000216147">
    <property type="component" value="Unassembled WGS sequence"/>
</dbReference>
<dbReference type="InterPro" id="IPR003439">
    <property type="entry name" value="ABC_transporter-like_ATP-bd"/>
</dbReference>
<dbReference type="InterPro" id="IPR011527">
    <property type="entry name" value="ABC1_TM_dom"/>
</dbReference>
<dbReference type="GO" id="GO:0005886">
    <property type="term" value="C:plasma membrane"/>
    <property type="evidence" value="ECO:0007669"/>
    <property type="project" value="UniProtKB-SubCell"/>
</dbReference>
<evidence type="ECO:0000313" key="12">
    <source>
        <dbReference type="EMBL" id="OYX58523.1"/>
    </source>
</evidence>
<feature type="domain" description="ABC transmembrane type-1" evidence="11">
    <location>
        <begin position="59"/>
        <end position="346"/>
    </location>
</feature>
<dbReference type="InterPro" id="IPR003593">
    <property type="entry name" value="AAA+_ATPase"/>
</dbReference>
<dbReference type="PROSITE" id="PS00211">
    <property type="entry name" value="ABC_TRANSPORTER_1"/>
    <property type="match status" value="1"/>
</dbReference>
<keyword evidence="3 9" id="KW-0812">Transmembrane</keyword>
<dbReference type="InterPro" id="IPR039421">
    <property type="entry name" value="Type_1_exporter"/>
</dbReference>
<dbReference type="CDD" id="cd18582">
    <property type="entry name" value="ABC_6TM_ATM1_ABCB7"/>
    <property type="match status" value="1"/>
</dbReference>
<feature type="compositionally biased region" description="Low complexity" evidence="8">
    <location>
        <begin position="17"/>
        <end position="27"/>
    </location>
</feature>
<comment type="caution">
    <text evidence="12">The sequence shown here is derived from an EMBL/GenBank/DDBJ whole genome shotgun (WGS) entry which is preliminary data.</text>
</comment>
<dbReference type="PROSITE" id="PS50929">
    <property type="entry name" value="ABC_TM1F"/>
    <property type="match status" value="1"/>
</dbReference>
<dbReference type="FunFam" id="3.40.50.300:FF:000287">
    <property type="entry name" value="Multidrug ABC transporter ATP-binding protein"/>
    <property type="match status" value="1"/>
</dbReference>
<dbReference type="PANTHER" id="PTHR24221:SF402">
    <property type="entry name" value="IRON-SULFUR CLUSTERS TRANSPORTER ABCB7, MITOCHONDRIAL"/>
    <property type="match status" value="1"/>
</dbReference>
<evidence type="ECO:0000313" key="13">
    <source>
        <dbReference type="Proteomes" id="UP000216147"/>
    </source>
</evidence>
<feature type="transmembrane region" description="Helical" evidence="9">
    <location>
        <begin position="172"/>
        <end position="195"/>
    </location>
</feature>
<dbReference type="Gene3D" id="3.40.50.300">
    <property type="entry name" value="P-loop containing nucleotide triphosphate hydrolases"/>
    <property type="match status" value="1"/>
</dbReference>
<dbReference type="InterPro" id="IPR027417">
    <property type="entry name" value="P-loop_NTPase"/>
</dbReference>
<keyword evidence="4" id="KW-0547">Nucleotide-binding</keyword>
<organism evidence="12 13">
    <name type="scientific">Brevundimonas subvibrioides</name>
    <dbReference type="NCBI Taxonomy" id="74313"/>
    <lineage>
        <taxon>Bacteria</taxon>
        <taxon>Pseudomonadati</taxon>
        <taxon>Pseudomonadota</taxon>
        <taxon>Alphaproteobacteria</taxon>
        <taxon>Caulobacterales</taxon>
        <taxon>Caulobacteraceae</taxon>
        <taxon>Brevundimonas</taxon>
    </lineage>
</organism>
<feature type="domain" description="ABC transporter" evidence="10">
    <location>
        <begin position="384"/>
        <end position="618"/>
    </location>
</feature>
<dbReference type="Pfam" id="PF00664">
    <property type="entry name" value="ABC_membrane"/>
    <property type="match status" value="1"/>
</dbReference>
<keyword evidence="7 9" id="KW-0472">Membrane</keyword>
<dbReference type="Gene3D" id="1.20.1560.10">
    <property type="entry name" value="ABC transporter type 1, transmembrane domain"/>
    <property type="match status" value="1"/>
</dbReference>
<name>A0A258HQB1_9CAUL</name>
<dbReference type="GO" id="GO:0005524">
    <property type="term" value="F:ATP binding"/>
    <property type="evidence" value="ECO:0007669"/>
    <property type="project" value="UniProtKB-KW"/>
</dbReference>
<dbReference type="SUPFAM" id="SSF90123">
    <property type="entry name" value="ABC transporter transmembrane region"/>
    <property type="match status" value="1"/>
</dbReference>
<dbReference type="InterPro" id="IPR036640">
    <property type="entry name" value="ABC1_TM_sf"/>
</dbReference>
<feature type="transmembrane region" description="Helical" evidence="9">
    <location>
        <begin position="90"/>
        <end position="109"/>
    </location>
</feature>
<keyword evidence="2" id="KW-0813">Transport</keyword>
<keyword evidence="6 9" id="KW-1133">Transmembrane helix</keyword>
<evidence type="ECO:0000256" key="8">
    <source>
        <dbReference type="SAM" id="MobiDB-lite"/>
    </source>
</evidence>
<dbReference type="EMBL" id="NCEQ01000002">
    <property type="protein sequence ID" value="OYX58523.1"/>
    <property type="molecule type" value="Genomic_DNA"/>
</dbReference>
<feature type="transmembrane region" description="Helical" evidence="9">
    <location>
        <begin position="57"/>
        <end position="78"/>
    </location>
</feature>
<evidence type="ECO:0000256" key="9">
    <source>
        <dbReference type="SAM" id="Phobius"/>
    </source>
</evidence>